<protein>
    <recommendedName>
        <fullName evidence="4">Lipoprotein</fullName>
    </recommendedName>
</protein>
<dbReference type="RefSeq" id="WP_106074699.1">
    <property type="nucleotide sequence ID" value="NZ_CP022432.1"/>
</dbReference>
<evidence type="ECO:0000313" key="2">
    <source>
        <dbReference type="EMBL" id="AVN65891.1"/>
    </source>
</evidence>
<dbReference type="EMBL" id="CP022432">
    <property type="protein sequence ID" value="AVN65891.1"/>
    <property type="molecule type" value="Genomic_DNA"/>
</dbReference>
<keyword evidence="1" id="KW-0732">Signal</keyword>
<sequence length="687" mass="76148">MKKLLLILSSFAVVGTSSMAVISCSKGPTGPTVDPAEKEKEAIRQLIKKFESEVQSKFTSIVSSPMATRSTLLDTEASQNGLIFFQQENLKSIYEQASTGSGGSETNPETLAYADDQAVKFYDVLTSDQQKDLTSNVESLLSPAKAMADLRNAISTSTYSVLIGSFGSKWIDDLKFDYENAEMTYGATGNTGQGFISSINLNFSSTYRYKDAEQATVTKDVTGTIVITVSDNGDIIASIRKINNELAGDMLKEANSNVYVEFATLKALEPSLTTQDLLTANTDSYKSAISKYNENLAKSMTTIVKDKYFRTTNSPVLNAINVTYYNQNDIIRQEQTGHLNNSGSINWSFDAGGATQETDNPGINGWQEWNTVFGKVKTDSQIKLQGQTVAGDSVLYNALEREWTNSLSKYNELIKNEYKTKTQNTNQDIPESEKTQDLLDMSISSEQLTIKGLQISLENGYSQRLSDVSFTYSLAINNNATALSEKSDASNSSIFNAYYKGIEQMLNVFHSFYGIQESDIWTNETASKNQLRNKFKMSGETGVKKADGTTDFNIWDYWKNDLGNNSPFTGAKINDEQMTNALSLNIGVEAQQIKEQNLISKMTGVSTFNIKYNDYGKGQARYQRTAGFADETYIGAYGDTLLKGLTFQTTNNTSLSFGIQSDLLNFEIKSDTFDWRSQGKYTFIERI</sequence>
<feature type="signal peptide" evidence="1">
    <location>
        <begin position="1"/>
        <end position="20"/>
    </location>
</feature>
<gene>
    <name evidence="2" type="ORF">MflW12_4860</name>
</gene>
<name>A0AAD0MPT8_MESFO</name>
<evidence type="ECO:0008006" key="4">
    <source>
        <dbReference type="Google" id="ProtNLM"/>
    </source>
</evidence>
<reference evidence="2 3" key="1">
    <citation type="submission" date="2017-07" db="EMBL/GenBank/DDBJ databases">
        <title>Comparative genomic analysis of Mesoplasma florum.</title>
        <authorList>
            <person name="Baby V."/>
            <person name="Lachance J.-C."/>
            <person name="Gagnon J."/>
            <person name="Lucier J.-F."/>
            <person name="Matteau D."/>
            <person name="Knight T.F."/>
            <person name="Rodrigue S."/>
        </authorList>
    </citation>
    <scope>NUCLEOTIDE SEQUENCE [LARGE SCALE GENOMIC DNA]</scope>
    <source>
        <strain evidence="2 3">W12</strain>
    </source>
</reference>
<feature type="chain" id="PRO_5042024185" description="Lipoprotein" evidence="1">
    <location>
        <begin position="21"/>
        <end position="687"/>
    </location>
</feature>
<evidence type="ECO:0000256" key="1">
    <source>
        <dbReference type="SAM" id="SignalP"/>
    </source>
</evidence>
<dbReference type="Proteomes" id="UP000237990">
    <property type="component" value="Chromosome"/>
</dbReference>
<dbReference type="PROSITE" id="PS51257">
    <property type="entry name" value="PROKAR_LIPOPROTEIN"/>
    <property type="match status" value="1"/>
</dbReference>
<organism evidence="2 3">
    <name type="scientific">Mesoplasma florum</name>
    <name type="common">Acholeplasma florum</name>
    <dbReference type="NCBI Taxonomy" id="2151"/>
    <lineage>
        <taxon>Bacteria</taxon>
        <taxon>Bacillati</taxon>
        <taxon>Mycoplasmatota</taxon>
        <taxon>Mollicutes</taxon>
        <taxon>Entomoplasmatales</taxon>
        <taxon>Entomoplasmataceae</taxon>
        <taxon>Mesoplasma</taxon>
    </lineage>
</organism>
<proteinExistence type="predicted"/>
<evidence type="ECO:0000313" key="3">
    <source>
        <dbReference type="Proteomes" id="UP000237990"/>
    </source>
</evidence>
<dbReference type="AlphaFoldDB" id="A0AAD0MPT8"/>
<accession>A0AAD0MPT8</accession>